<proteinExistence type="predicted"/>
<comment type="caution">
    <text evidence="1">The sequence shown here is derived from an EMBL/GenBank/DDBJ whole genome shotgun (WGS) entry which is preliminary data.</text>
</comment>
<evidence type="ECO:0000313" key="2">
    <source>
        <dbReference type="Proteomes" id="UP000789920"/>
    </source>
</evidence>
<feature type="non-terminal residue" evidence="1">
    <location>
        <position position="42"/>
    </location>
</feature>
<reference evidence="1" key="1">
    <citation type="submission" date="2021-06" db="EMBL/GenBank/DDBJ databases">
        <authorList>
            <person name="Kallberg Y."/>
            <person name="Tangrot J."/>
            <person name="Rosling A."/>
        </authorList>
    </citation>
    <scope>NUCLEOTIDE SEQUENCE</scope>
    <source>
        <strain evidence="1">MA461A</strain>
    </source>
</reference>
<gene>
    <name evidence="1" type="ORF">RPERSI_LOCUS27842</name>
</gene>
<protein>
    <submittedName>
        <fullName evidence="1">30939_t:CDS:1</fullName>
    </submittedName>
</protein>
<dbReference type="EMBL" id="CAJVQC010099400">
    <property type="protein sequence ID" value="CAG8830553.1"/>
    <property type="molecule type" value="Genomic_DNA"/>
</dbReference>
<dbReference type="Proteomes" id="UP000789920">
    <property type="component" value="Unassembled WGS sequence"/>
</dbReference>
<keyword evidence="2" id="KW-1185">Reference proteome</keyword>
<organism evidence="1 2">
    <name type="scientific">Racocetra persica</name>
    <dbReference type="NCBI Taxonomy" id="160502"/>
    <lineage>
        <taxon>Eukaryota</taxon>
        <taxon>Fungi</taxon>
        <taxon>Fungi incertae sedis</taxon>
        <taxon>Mucoromycota</taxon>
        <taxon>Glomeromycotina</taxon>
        <taxon>Glomeromycetes</taxon>
        <taxon>Diversisporales</taxon>
        <taxon>Gigasporaceae</taxon>
        <taxon>Racocetra</taxon>
    </lineage>
</organism>
<accession>A0ACA9S911</accession>
<sequence length="42" mass="4953">MLSEFVVVEVRIEKTTYIKSLILEVDIVEMLRSSSFEVIHIR</sequence>
<name>A0ACA9S911_9GLOM</name>
<evidence type="ECO:0000313" key="1">
    <source>
        <dbReference type="EMBL" id="CAG8830553.1"/>
    </source>
</evidence>